<comment type="caution">
    <text evidence="7">The sequence shown here is derived from an EMBL/GenBank/DDBJ whole genome shotgun (WGS) entry which is preliminary data.</text>
</comment>
<dbReference type="PROSITE" id="PS00194">
    <property type="entry name" value="THIOREDOXIN_1"/>
    <property type="match status" value="1"/>
</dbReference>
<dbReference type="RefSeq" id="WP_263710937.1">
    <property type="nucleotide sequence ID" value="NZ_JAOWKX010000001.1"/>
</dbReference>
<dbReference type="InterPro" id="IPR013740">
    <property type="entry name" value="Redoxin"/>
</dbReference>
<dbReference type="SUPFAM" id="SSF52833">
    <property type="entry name" value="Thioredoxin-like"/>
    <property type="match status" value="1"/>
</dbReference>
<dbReference type="EMBL" id="JAOWKX010000001">
    <property type="protein sequence ID" value="MCV2883742.1"/>
    <property type="molecule type" value="Genomic_DNA"/>
</dbReference>
<evidence type="ECO:0000313" key="8">
    <source>
        <dbReference type="Proteomes" id="UP001652504"/>
    </source>
</evidence>
<keyword evidence="5" id="KW-1133">Transmembrane helix</keyword>
<evidence type="ECO:0000259" key="6">
    <source>
        <dbReference type="PROSITE" id="PS51352"/>
    </source>
</evidence>
<dbReference type="Proteomes" id="UP001652504">
    <property type="component" value="Unassembled WGS sequence"/>
</dbReference>
<dbReference type="InterPro" id="IPR050553">
    <property type="entry name" value="Thioredoxin_ResA/DsbE_sf"/>
</dbReference>
<evidence type="ECO:0000256" key="1">
    <source>
        <dbReference type="ARBA" id="ARBA00004196"/>
    </source>
</evidence>
<gene>
    <name evidence="7" type="ORF">OE749_03370</name>
</gene>
<dbReference type="PROSITE" id="PS51352">
    <property type="entry name" value="THIOREDOXIN_2"/>
    <property type="match status" value="1"/>
</dbReference>
<evidence type="ECO:0000313" key="7">
    <source>
        <dbReference type="EMBL" id="MCV2883742.1"/>
    </source>
</evidence>
<dbReference type="Gene3D" id="3.40.30.10">
    <property type="entry name" value="Glutaredoxin"/>
    <property type="match status" value="1"/>
</dbReference>
<evidence type="ECO:0000256" key="3">
    <source>
        <dbReference type="ARBA" id="ARBA00023157"/>
    </source>
</evidence>
<dbReference type="InterPro" id="IPR036249">
    <property type="entry name" value="Thioredoxin-like_sf"/>
</dbReference>
<feature type="domain" description="Thioredoxin" evidence="6">
    <location>
        <begin position="45"/>
        <end position="197"/>
    </location>
</feature>
<feature type="transmembrane region" description="Helical" evidence="5">
    <location>
        <begin position="14"/>
        <end position="35"/>
    </location>
</feature>
<keyword evidence="5" id="KW-0472">Membrane</keyword>
<sequence length="199" mass="23015">MTQLHTPNKQEKSLIIRFLPVIFFACIVVVFYFALFADPFERPSELEGRPLPEFQLPDLYTDGVSYSRDSLLGEPFLLNVWGVWCVTCRYELPYLTQLKNEQGVKIVGLYYDQEHDPEFGIYADVPKIREDVVNMLSQFGNPYHINILDLDRDLLLDLAVTGAPETYVIDADGKILLHHLGEVNERVWNEKIAPIWNQL</sequence>
<dbReference type="Pfam" id="PF08534">
    <property type="entry name" value="Redoxin"/>
    <property type="match status" value="1"/>
</dbReference>
<keyword evidence="2" id="KW-0201">Cytochrome c-type biogenesis</keyword>
<keyword evidence="8" id="KW-1185">Reference proteome</keyword>
<dbReference type="InterPro" id="IPR017937">
    <property type="entry name" value="Thioredoxin_CS"/>
</dbReference>
<proteinExistence type="predicted"/>
<organism evidence="7 8">
    <name type="scientific">Fluctibacter corallii</name>
    <dbReference type="NCBI Taxonomy" id="2984329"/>
    <lineage>
        <taxon>Bacteria</taxon>
        <taxon>Pseudomonadati</taxon>
        <taxon>Pseudomonadota</taxon>
        <taxon>Gammaproteobacteria</taxon>
        <taxon>Alteromonadales</taxon>
        <taxon>Alteromonadaceae</taxon>
        <taxon>Fluctibacter</taxon>
    </lineage>
</organism>
<comment type="subcellular location">
    <subcellularLocation>
        <location evidence="1">Cell envelope</location>
    </subcellularLocation>
</comment>
<accession>A0ABT3A570</accession>
<evidence type="ECO:0000256" key="5">
    <source>
        <dbReference type="SAM" id="Phobius"/>
    </source>
</evidence>
<dbReference type="InterPro" id="IPR013766">
    <property type="entry name" value="Thioredoxin_domain"/>
</dbReference>
<evidence type="ECO:0000256" key="4">
    <source>
        <dbReference type="ARBA" id="ARBA00023284"/>
    </source>
</evidence>
<keyword evidence="4" id="KW-0676">Redox-active center</keyword>
<keyword evidence="5" id="KW-0812">Transmembrane</keyword>
<evidence type="ECO:0000256" key="2">
    <source>
        <dbReference type="ARBA" id="ARBA00022748"/>
    </source>
</evidence>
<reference evidence="7 8" key="1">
    <citation type="submission" date="2022-10" db="EMBL/GenBank/DDBJ databases">
        <title>Aestuariibacter sp. AA17 isolated from Montipora capitata coral fragment.</title>
        <authorList>
            <person name="Emsley S.A."/>
            <person name="Pfannmuller K.M."/>
            <person name="Loughran R.M."/>
            <person name="Shlafstein M."/>
            <person name="Papke E."/>
            <person name="Saw J.H."/>
            <person name="Ushijima B."/>
            <person name="Videau P."/>
        </authorList>
    </citation>
    <scope>NUCLEOTIDE SEQUENCE [LARGE SCALE GENOMIC DNA]</scope>
    <source>
        <strain evidence="7 8">AA17</strain>
    </source>
</reference>
<name>A0ABT3A570_9ALTE</name>
<protein>
    <submittedName>
        <fullName evidence="7">Redoxin family protein</fullName>
    </submittedName>
</protein>
<dbReference type="PANTHER" id="PTHR42852">
    <property type="entry name" value="THIOL:DISULFIDE INTERCHANGE PROTEIN DSBE"/>
    <property type="match status" value="1"/>
</dbReference>
<dbReference type="PANTHER" id="PTHR42852:SF6">
    <property type="entry name" value="THIOL:DISULFIDE INTERCHANGE PROTEIN DSBE"/>
    <property type="match status" value="1"/>
</dbReference>
<keyword evidence="3" id="KW-1015">Disulfide bond</keyword>